<dbReference type="GO" id="GO:0006370">
    <property type="term" value="P:7-methylguanosine mRNA capping"/>
    <property type="evidence" value="ECO:0007669"/>
    <property type="project" value="TreeGrafter"/>
</dbReference>
<keyword evidence="4" id="KW-1185">Reference proteome</keyword>
<name>A0A517L3Z6_9PEZI</name>
<dbReference type="PANTHER" id="PTHR10367:SF25">
    <property type="entry name" value="DUAL SPECIFICITY PHOSPHATASE CATALYTIC DOMAIN PROTEIN (AFU_ORTHOLOGUE AFUA_1G03540)"/>
    <property type="match status" value="1"/>
</dbReference>
<dbReference type="PROSITE" id="PS50056">
    <property type="entry name" value="TYR_PHOSPHATASE_2"/>
    <property type="match status" value="1"/>
</dbReference>
<evidence type="ECO:0000313" key="3">
    <source>
        <dbReference type="EMBL" id="QDS70344.1"/>
    </source>
</evidence>
<accession>A0A517L3Z6</accession>
<feature type="region of interest" description="Disordered" evidence="1">
    <location>
        <begin position="367"/>
        <end position="413"/>
    </location>
</feature>
<dbReference type="InterPro" id="IPR029021">
    <property type="entry name" value="Prot-tyrosine_phosphatase-like"/>
</dbReference>
<evidence type="ECO:0000259" key="2">
    <source>
        <dbReference type="PROSITE" id="PS50056"/>
    </source>
</evidence>
<dbReference type="SUPFAM" id="SSF52799">
    <property type="entry name" value="(Phosphotyrosine protein) phosphatases II"/>
    <property type="match status" value="1"/>
</dbReference>
<dbReference type="STRING" id="50376.A0A517L3Z6"/>
<sequence length="689" mass="75457">MQNFNSTIPSTFITKKIATCCALLLPIIYYSVKRYCSTKSMENNDDEDAEFANETTNPPLLKRYSTFRSYHVSKTGFTYPSIRTFYRQHPQIGKLPAEPTPLPLLVAVHGLGGSIAQFHPILSSLVDAAPTLAIDLPGCGISSFEPQEKEAYTADALVHLLVAVIEKYRNVGANQGVIFVCHSMGCSLGTLLASTTSPYRDLISEHVCAVVSICPSLPLSQGQILGLKLSLLVPESVFECLRERDRRGGTESTSVVRLTGPNADKKTKKMQLLFNKQSRTPVWRHMASGGLLPDSLSDPPFEGIPGEKIWKGMKIHVLLIAGQDDHTTPADNISTIASWLEQKSADEYSTAAPLPVDISLIEVKNEIEPDSSSSNSNVGPSKPAAKTPPLAFKNGSAITSKDDENHENGLQPRAGNIVQNYTPISNHGAAPVKTTVHELDSHAQSTEADIETIIFPSPAAHALLFAEDTARILSANVQKFLSKVDERLDPGWQLHHLNQGGKWDVKNVQKWKEVESVSRPIAGFFRALKTLREVDPTHTPRVFARDWSPTKGNGKDGLGSIAVVIDITHDSPVYDPEGLRSGGISYIKWPTVSKFPPTAEKVKDFIDLVDSVRSDVLSASQSAESGADRLIAVHCHYGFNRTGFFIVAYMVERLGWSVKDAIAEFADAKKPGIKHKHFIDELYAQYPNS</sequence>
<dbReference type="Pfam" id="PF00782">
    <property type="entry name" value="DSPc"/>
    <property type="match status" value="1"/>
</dbReference>
<dbReference type="Gene3D" id="3.40.50.1820">
    <property type="entry name" value="alpha/beta hydrolase"/>
    <property type="match status" value="1"/>
</dbReference>
<dbReference type="InterPro" id="IPR016130">
    <property type="entry name" value="Tyr_Pase_AS"/>
</dbReference>
<dbReference type="Proteomes" id="UP000316270">
    <property type="component" value="Chromosome 4"/>
</dbReference>
<organism evidence="3 4">
    <name type="scientific">Venturia effusa</name>
    <dbReference type="NCBI Taxonomy" id="50376"/>
    <lineage>
        <taxon>Eukaryota</taxon>
        <taxon>Fungi</taxon>
        <taxon>Dikarya</taxon>
        <taxon>Ascomycota</taxon>
        <taxon>Pezizomycotina</taxon>
        <taxon>Dothideomycetes</taxon>
        <taxon>Pleosporomycetidae</taxon>
        <taxon>Venturiales</taxon>
        <taxon>Venturiaceae</taxon>
        <taxon>Venturia</taxon>
    </lineage>
</organism>
<dbReference type="InterPro" id="IPR000387">
    <property type="entry name" value="Tyr_Pase_dom"/>
</dbReference>
<dbReference type="PANTHER" id="PTHR10367">
    <property type="entry name" value="MRNA-CAPPING ENZYME"/>
    <property type="match status" value="1"/>
</dbReference>
<dbReference type="GO" id="GO:0004484">
    <property type="term" value="F:mRNA guanylyltransferase activity"/>
    <property type="evidence" value="ECO:0007669"/>
    <property type="project" value="TreeGrafter"/>
</dbReference>
<proteinExistence type="predicted"/>
<evidence type="ECO:0000313" key="4">
    <source>
        <dbReference type="Proteomes" id="UP000316270"/>
    </source>
</evidence>
<dbReference type="SUPFAM" id="SSF53474">
    <property type="entry name" value="alpha/beta-Hydrolases"/>
    <property type="match status" value="1"/>
</dbReference>
<dbReference type="Gene3D" id="3.90.190.10">
    <property type="entry name" value="Protein tyrosine phosphatase superfamily"/>
    <property type="match status" value="1"/>
</dbReference>
<feature type="domain" description="Tyrosine specific protein phosphatases" evidence="2">
    <location>
        <begin position="603"/>
        <end position="669"/>
    </location>
</feature>
<dbReference type="Pfam" id="PF12697">
    <property type="entry name" value="Abhydrolase_6"/>
    <property type="match status" value="1"/>
</dbReference>
<dbReference type="AlphaFoldDB" id="A0A517L3Z6"/>
<dbReference type="InterPro" id="IPR000340">
    <property type="entry name" value="Dual-sp_phosphatase_cat-dom"/>
</dbReference>
<dbReference type="CDD" id="cd14502">
    <property type="entry name" value="RNA_5'-triphosphatase"/>
    <property type="match status" value="1"/>
</dbReference>
<evidence type="ECO:0000256" key="1">
    <source>
        <dbReference type="SAM" id="MobiDB-lite"/>
    </source>
</evidence>
<dbReference type="OrthoDB" id="428974at2759"/>
<dbReference type="PROSITE" id="PS00383">
    <property type="entry name" value="TYR_PHOSPHATASE_1"/>
    <property type="match status" value="1"/>
</dbReference>
<dbReference type="InterPro" id="IPR051029">
    <property type="entry name" value="mRNA_Capping_Enz/RNA_Phosphat"/>
</dbReference>
<gene>
    <name evidence="3" type="ORF">FKW77_008847</name>
</gene>
<reference evidence="3 4" key="1">
    <citation type="submission" date="2019-07" db="EMBL/GenBank/DDBJ databases">
        <title>Finished genome of Venturia effusa.</title>
        <authorList>
            <person name="Young C.A."/>
            <person name="Cox M.P."/>
            <person name="Ganley A.R.D."/>
            <person name="David W.J."/>
        </authorList>
    </citation>
    <scope>NUCLEOTIDE SEQUENCE [LARGE SCALE GENOMIC DNA]</scope>
    <source>
        <strain evidence="4">albino</strain>
    </source>
</reference>
<dbReference type="InterPro" id="IPR029058">
    <property type="entry name" value="AB_hydrolase_fold"/>
</dbReference>
<dbReference type="FunFam" id="3.90.190.10:FF:000090">
    <property type="entry name" value="Dual specificity phosphatase catalytic domain protein"/>
    <property type="match status" value="1"/>
</dbReference>
<protein>
    <recommendedName>
        <fullName evidence="2">Tyrosine specific protein phosphatases domain-containing protein</fullName>
    </recommendedName>
</protein>
<dbReference type="InterPro" id="IPR000073">
    <property type="entry name" value="AB_hydrolase_1"/>
</dbReference>
<dbReference type="EMBL" id="CP042188">
    <property type="protein sequence ID" value="QDS70344.1"/>
    <property type="molecule type" value="Genomic_DNA"/>
</dbReference>